<keyword evidence="5" id="KW-1185">Reference proteome</keyword>
<evidence type="ECO:0000259" key="3">
    <source>
        <dbReference type="PROSITE" id="PS51371"/>
    </source>
</evidence>
<dbReference type="InterPro" id="IPR000644">
    <property type="entry name" value="CBS_dom"/>
</dbReference>
<dbReference type="Pfam" id="PF00571">
    <property type="entry name" value="CBS"/>
    <property type="match status" value="2"/>
</dbReference>
<dbReference type="STRING" id="1385511.GCA_000425225_02427"/>
<dbReference type="Gene3D" id="3.10.580.10">
    <property type="entry name" value="CBS-domain"/>
    <property type="match status" value="1"/>
</dbReference>
<proteinExistence type="predicted"/>
<evidence type="ECO:0000256" key="1">
    <source>
        <dbReference type="ARBA" id="ARBA00023122"/>
    </source>
</evidence>
<dbReference type="InterPro" id="IPR051257">
    <property type="entry name" value="Diverse_CBS-Domain"/>
</dbReference>
<dbReference type="PANTHER" id="PTHR43080">
    <property type="entry name" value="CBS DOMAIN-CONTAINING PROTEIN CBSX3, MITOCHONDRIAL"/>
    <property type="match status" value="1"/>
</dbReference>
<reference evidence="4 5" key="1">
    <citation type="submission" date="2013-08" db="EMBL/GenBank/DDBJ databases">
        <authorList>
            <person name="Huang J."/>
            <person name="Wang G."/>
        </authorList>
    </citation>
    <scope>NUCLEOTIDE SEQUENCE [LARGE SCALE GENOMIC DNA]</scope>
    <source>
        <strain evidence="4 5">BH030004</strain>
    </source>
</reference>
<feature type="domain" description="CBS" evidence="3">
    <location>
        <begin position="74"/>
        <end position="129"/>
    </location>
</feature>
<dbReference type="InterPro" id="IPR046342">
    <property type="entry name" value="CBS_dom_sf"/>
</dbReference>
<dbReference type="OrthoDB" id="9802114at2"/>
<sequence length="142" mass="15384">MPTLREYMTTSLATVPSSADLYTLAKQMKEYDIGFLPVVENDKSKYTGVVTDRDIVVKGLAKESAENVTASDILTEDVVTGNPDMNVEDAASLMQENQIRRLLVIENEHVKGVVSLGDLSADGERSLAGNIMGEISKGYGNN</sequence>
<dbReference type="SMART" id="SM00116">
    <property type="entry name" value="CBS"/>
    <property type="match status" value="2"/>
</dbReference>
<organism evidence="4 5">
    <name type="scientific">Pontibacillus marinus BH030004 = DSM 16465</name>
    <dbReference type="NCBI Taxonomy" id="1385511"/>
    <lineage>
        <taxon>Bacteria</taxon>
        <taxon>Bacillati</taxon>
        <taxon>Bacillota</taxon>
        <taxon>Bacilli</taxon>
        <taxon>Bacillales</taxon>
        <taxon>Bacillaceae</taxon>
        <taxon>Pontibacillus</taxon>
    </lineage>
</organism>
<gene>
    <name evidence="4" type="ORF">N783_04680</name>
</gene>
<dbReference type="RefSeq" id="WP_027446133.1">
    <property type="nucleotide sequence ID" value="NZ_AULJ01000031.1"/>
</dbReference>
<dbReference type="CDD" id="cd04622">
    <property type="entry name" value="CBS_pair_HRP1_like"/>
    <property type="match status" value="1"/>
</dbReference>
<dbReference type="EMBL" id="AVPF01000013">
    <property type="protein sequence ID" value="KGX89647.1"/>
    <property type="molecule type" value="Genomic_DNA"/>
</dbReference>
<name>A0A0A5I1A7_9BACI</name>
<dbReference type="PROSITE" id="PS51371">
    <property type="entry name" value="CBS"/>
    <property type="match status" value="2"/>
</dbReference>
<feature type="domain" description="CBS" evidence="3">
    <location>
        <begin position="8"/>
        <end position="66"/>
    </location>
</feature>
<comment type="caution">
    <text evidence="4">The sequence shown here is derived from an EMBL/GenBank/DDBJ whole genome shotgun (WGS) entry which is preliminary data.</text>
</comment>
<evidence type="ECO:0000313" key="4">
    <source>
        <dbReference type="EMBL" id="KGX89647.1"/>
    </source>
</evidence>
<dbReference type="PANTHER" id="PTHR43080:SF2">
    <property type="entry name" value="CBS DOMAIN-CONTAINING PROTEIN"/>
    <property type="match status" value="1"/>
</dbReference>
<dbReference type="Proteomes" id="UP000030403">
    <property type="component" value="Unassembled WGS sequence"/>
</dbReference>
<evidence type="ECO:0000313" key="5">
    <source>
        <dbReference type="Proteomes" id="UP000030403"/>
    </source>
</evidence>
<protein>
    <recommendedName>
        <fullName evidence="3">CBS domain-containing protein</fullName>
    </recommendedName>
</protein>
<keyword evidence="1 2" id="KW-0129">CBS domain</keyword>
<dbReference type="eggNOG" id="COG0517">
    <property type="taxonomic scope" value="Bacteria"/>
</dbReference>
<dbReference type="AlphaFoldDB" id="A0A0A5I1A7"/>
<accession>A0A0A5I1A7</accession>
<evidence type="ECO:0000256" key="2">
    <source>
        <dbReference type="PROSITE-ProRule" id="PRU00703"/>
    </source>
</evidence>
<dbReference type="SUPFAM" id="SSF54631">
    <property type="entry name" value="CBS-domain pair"/>
    <property type="match status" value="1"/>
</dbReference>